<dbReference type="EMBL" id="JADWDC010000028">
    <property type="protein sequence ID" value="MCC0177765.1"/>
    <property type="molecule type" value="Genomic_DNA"/>
</dbReference>
<comment type="caution">
    <text evidence="2">The sequence shown here is derived from an EMBL/GenBank/DDBJ whole genome shotgun (WGS) entry which is preliminary data.</text>
</comment>
<dbReference type="AlphaFoldDB" id="A0A964BQT4"/>
<dbReference type="RefSeq" id="WP_229640830.1">
    <property type="nucleotide sequence ID" value="NZ_JADWDC010000028.1"/>
</dbReference>
<organism evidence="2 3">
    <name type="scientific">Waterburya agarophytonicola KI4</name>
    <dbReference type="NCBI Taxonomy" id="2874699"/>
    <lineage>
        <taxon>Bacteria</taxon>
        <taxon>Bacillati</taxon>
        <taxon>Cyanobacteriota</taxon>
        <taxon>Cyanophyceae</taxon>
        <taxon>Pleurocapsales</taxon>
        <taxon>Hyellaceae</taxon>
        <taxon>Waterburya</taxon>
        <taxon>Waterburya agarophytonicola</taxon>
    </lineage>
</organism>
<feature type="region of interest" description="Disordered" evidence="1">
    <location>
        <begin position="27"/>
        <end position="49"/>
    </location>
</feature>
<protein>
    <submittedName>
        <fullName evidence="2">Isochorismate synthase</fullName>
    </submittedName>
</protein>
<reference evidence="2" key="1">
    <citation type="journal article" date="2021" name="Antonie Van Leeuwenhoek">
        <title>Draft genome and description of Waterburya agarophytonicola gen. nov. sp. nov. (Pleurocapsales, Cyanobacteria): a seaweed symbiont.</title>
        <authorList>
            <person name="Bonthond G."/>
            <person name="Shalygin S."/>
            <person name="Bayer T."/>
            <person name="Weinberger F."/>
        </authorList>
    </citation>
    <scope>NUCLEOTIDE SEQUENCE</scope>
    <source>
        <strain evidence="2">KI4</strain>
    </source>
</reference>
<evidence type="ECO:0000313" key="2">
    <source>
        <dbReference type="EMBL" id="MCC0177765.1"/>
    </source>
</evidence>
<evidence type="ECO:0000313" key="3">
    <source>
        <dbReference type="Proteomes" id="UP000729733"/>
    </source>
</evidence>
<sequence length="49" mass="5621">MKIFTWIQNIIQYLLNGVSRLFKPTDDDYPKTGVQPFSGDPGDDPNKYS</sequence>
<proteinExistence type="predicted"/>
<evidence type="ECO:0000256" key="1">
    <source>
        <dbReference type="SAM" id="MobiDB-lite"/>
    </source>
</evidence>
<gene>
    <name evidence="2" type="ORF">I4641_12320</name>
</gene>
<dbReference type="Proteomes" id="UP000729733">
    <property type="component" value="Unassembled WGS sequence"/>
</dbReference>
<keyword evidence="3" id="KW-1185">Reference proteome</keyword>
<accession>A0A964BQT4</accession>
<name>A0A964BQT4_9CYAN</name>